<dbReference type="AlphaFoldDB" id="A0A193LLF5"/>
<keyword evidence="2" id="KW-1185">Reference proteome</keyword>
<name>A0A193LLF5_9GAMM</name>
<evidence type="ECO:0000313" key="2">
    <source>
        <dbReference type="Proteomes" id="UP000092695"/>
    </source>
</evidence>
<proteinExistence type="predicted"/>
<reference evidence="1 2" key="1">
    <citation type="submission" date="2016-06" db="EMBL/GenBank/DDBJ databases">
        <title>Complete genome sequence of a deep-branching marine Gamma Proteobacterium Woeseia oceani type strain XK5.</title>
        <authorList>
            <person name="Mu D."/>
            <person name="Du Z."/>
        </authorList>
    </citation>
    <scope>NUCLEOTIDE SEQUENCE [LARGE SCALE GENOMIC DNA]</scope>
    <source>
        <strain evidence="1 2">XK5</strain>
    </source>
</reference>
<gene>
    <name evidence="1" type="ORF">BA177_13020</name>
</gene>
<dbReference type="EMBL" id="CP016268">
    <property type="protein sequence ID" value="ANO53224.1"/>
    <property type="molecule type" value="Genomic_DNA"/>
</dbReference>
<organism evidence="1 2">
    <name type="scientific">Woeseia oceani</name>
    <dbReference type="NCBI Taxonomy" id="1548547"/>
    <lineage>
        <taxon>Bacteria</taxon>
        <taxon>Pseudomonadati</taxon>
        <taxon>Pseudomonadota</taxon>
        <taxon>Gammaproteobacteria</taxon>
        <taxon>Woeseiales</taxon>
        <taxon>Woeseiaceae</taxon>
        <taxon>Woeseia</taxon>
    </lineage>
</organism>
<dbReference type="STRING" id="1548547.BA177_13020"/>
<dbReference type="Proteomes" id="UP000092695">
    <property type="component" value="Chromosome"/>
</dbReference>
<dbReference type="OrthoDB" id="5783548at2"/>
<accession>A0A193LLF5</accession>
<dbReference type="KEGG" id="woc:BA177_13020"/>
<evidence type="ECO:0000313" key="1">
    <source>
        <dbReference type="EMBL" id="ANO53224.1"/>
    </source>
</evidence>
<dbReference type="RefSeq" id="WP_068619343.1">
    <property type="nucleotide sequence ID" value="NZ_CP016268.1"/>
</dbReference>
<sequence length="161" mass="17818">MLCIGDLPRAALPALASRFGFSVAFVTDGQPITGSFWGEPEAGIVGTTLYVRGDTPLHSALHELSHLVCMSAARRAALVRDAGGDDDEESAVCYLQILLANEIDGAGQERLMKDMNDWGYSFRLGTTERWFRDDAHDAAYWLQARGIVDKNNCLLWRLRND</sequence>
<protein>
    <submittedName>
        <fullName evidence="1">Uncharacterized protein</fullName>
    </submittedName>
</protein>